<name>A0A0A8YQE3_ARUDO</name>
<proteinExistence type="predicted"/>
<protein>
    <submittedName>
        <fullName evidence="1">Uncharacterized protein</fullName>
    </submittedName>
</protein>
<evidence type="ECO:0000313" key="1">
    <source>
        <dbReference type="EMBL" id="JAD28048.1"/>
    </source>
</evidence>
<reference evidence="1" key="2">
    <citation type="journal article" date="2015" name="Data Brief">
        <title>Shoot transcriptome of the giant reed, Arundo donax.</title>
        <authorList>
            <person name="Barrero R.A."/>
            <person name="Guerrero F.D."/>
            <person name="Moolhuijzen P."/>
            <person name="Goolsby J.A."/>
            <person name="Tidwell J."/>
            <person name="Bellgard S.E."/>
            <person name="Bellgard M.I."/>
        </authorList>
    </citation>
    <scope>NUCLEOTIDE SEQUENCE</scope>
    <source>
        <tissue evidence="1">Shoot tissue taken approximately 20 cm above the soil surface</tissue>
    </source>
</reference>
<dbReference type="EMBL" id="GBRH01269847">
    <property type="protein sequence ID" value="JAD28048.1"/>
    <property type="molecule type" value="Transcribed_RNA"/>
</dbReference>
<accession>A0A0A8YQE3</accession>
<sequence>MHNRCRSCMYRRLCVGPTVQMLCTDQVIYVELVCFSRTYFL</sequence>
<organism evidence="1">
    <name type="scientific">Arundo donax</name>
    <name type="common">Giant reed</name>
    <name type="synonym">Donax arundinaceus</name>
    <dbReference type="NCBI Taxonomy" id="35708"/>
    <lineage>
        <taxon>Eukaryota</taxon>
        <taxon>Viridiplantae</taxon>
        <taxon>Streptophyta</taxon>
        <taxon>Embryophyta</taxon>
        <taxon>Tracheophyta</taxon>
        <taxon>Spermatophyta</taxon>
        <taxon>Magnoliopsida</taxon>
        <taxon>Liliopsida</taxon>
        <taxon>Poales</taxon>
        <taxon>Poaceae</taxon>
        <taxon>PACMAD clade</taxon>
        <taxon>Arundinoideae</taxon>
        <taxon>Arundineae</taxon>
        <taxon>Arundo</taxon>
    </lineage>
</organism>
<reference evidence="1" key="1">
    <citation type="submission" date="2014-09" db="EMBL/GenBank/DDBJ databases">
        <authorList>
            <person name="Magalhaes I.L.F."/>
            <person name="Oliveira U."/>
            <person name="Santos F.R."/>
            <person name="Vidigal T.H.D.A."/>
            <person name="Brescovit A.D."/>
            <person name="Santos A.J."/>
        </authorList>
    </citation>
    <scope>NUCLEOTIDE SEQUENCE</scope>
    <source>
        <tissue evidence="1">Shoot tissue taken approximately 20 cm above the soil surface</tissue>
    </source>
</reference>
<dbReference type="AlphaFoldDB" id="A0A0A8YQE3"/>